<accession>A0ABN6Z6M2</accession>
<gene>
    <name evidence="1" type="ORF">Lac1_24250</name>
</gene>
<name>A0ABN6Z6M2_9FIRM</name>
<evidence type="ECO:0000313" key="1">
    <source>
        <dbReference type="EMBL" id="BDZ78242.1"/>
    </source>
</evidence>
<keyword evidence="2" id="KW-1185">Reference proteome</keyword>
<protein>
    <submittedName>
        <fullName evidence="1">Uncharacterized protein</fullName>
    </submittedName>
</protein>
<dbReference type="RefSeq" id="WP_316265283.1">
    <property type="nucleotide sequence ID" value="NZ_AP027742.1"/>
</dbReference>
<reference evidence="2" key="1">
    <citation type="journal article" date="2023" name="Int. J. Syst. Evol. Microbiol.">
        <title>Claveliimonas bilis gen. nov., sp. nov., deoxycholic acid-producing bacteria isolated from human faeces, and reclassification of Sellimonas monacensis Zenner et al. 2021 as Claveliimonas monacensis comb. nov.</title>
        <authorList>
            <person name="Hisatomi A."/>
            <person name="Kastawa N.W.E.P.G."/>
            <person name="Song I."/>
            <person name="Ohkuma M."/>
            <person name="Fukiya S."/>
            <person name="Sakamoto M."/>
        </authorList>
    </citation>
    <scope>NUCLEOTIDE SEQUENCE [LARGE SCALE GENOMIC DNA]</scope>
    <source>
        <strain evidence="2">12BBH14</strain>
    </source>
</reference>
<organism evidence="1 2">
    <name type="scientific">Claveliimonas bilis</name>
    <dbReference type="NCBI Taxonomy" id="3028070"/>
    <lineage>
        <taxon>Bacteria</taxon>
        <taxon>Bacillati</taxon>
        <taxon>Bacillota</taxon>
        <taxon>Clostridia</taxon>
        <taxon>Lachnospirales</taxon>
        <taxon>Lachnospiraceae</taxon>
        <taxon>Claveliimonas</taxon>
    </lineage>
</organism>
<dbReference type="EMBL" id="AP027742">
    <property type="protein sequence ID" value="BDZ78242.1"/>
    <property type="molecule type" value="Genomic_DNA"/>
</dbReference>
<proteinExistence type="predicted"/>
<evidence type="ECO:0000313" key="2">
    <source>
        <dbReference type="Proteomes" id="UP001305815"/>
    </source>
</evidence>
<dbReference type="Proteomes" id="UP001305815">
    <property type="component" value="Chromosome"/>
</dbReference>
<sequence length="56" mass="6605">MYKVLNYQGIPSDAGSAIKYNIPQTSKQLDFLIFRYGKRKDVNVVLIELKQWDELR</sequence>